<evidence type="ECO:0000313" key="3">
    <source>
        <dbReference type="Proteomes" id="UP000260874"/>
    </source>
</evidence>
<reference evidence="2 3" key="1">
    <citation type="submission" date="2018-08" db="EMBL/GenBank/DDBJ databases">
        <title>A genome reference for cultivated species of the human gut microbiota.</title>
        <authorList>
            <person name="Zou Y."/>
            <person name="Xue W."/>
            <person name="Luo G."/>
        </authorList>
    </citation>
    <scope>NUCLEOTIDE SEQUENCE [LARGE SCALE GENOMIC DNA]</scope>
    <source>
        <strain evidence="2 3">TF09-22</strain>
    </source>
</reference>
<sequence length="158" mass="17841">MIFATIGTQAPFDRFIKILDEIAPMSNELIIAQTYKGRYQPKNIKTIDFLAPDEFDKLCHDARLIVAHAGMGTIISAMTKGKPIIVFPRIAALGEHRNEHQLATSKKMKELGYAYVANNKEELKEYLLKKDLKCIHQLGLEASNTLINNLINYITSVH</sequence>
<comment type="caution">
    <text evidence="2">The sequence shown here is derived from an EMBL/GenBank/DDBJ whole genome shotgun (WGS) entry which is preliminary data.</text>
</comment>
<feature type="domain" description="Glycosyl transferase family 28 C-terminal" evidence="1">
    <location>
        <begin position="42"/>
        <end position="130"/>
    </location>
</feature>
<evidence type="ECO:0000259" key="1">
    <source>
        <dbReference type="Pfam" id="PF04101"/>
    </source>
</evidence>
<evidence type="ECO:0000313" key="2">
    <source>
        <dbReference type="EMBL" id="RGK81726.1"/>
    </source>
</evidence>
<accession>A0A3E4PNV1</accession>
<organism evidence="2 3">
    <name type="scientific">Bacteroides uniformis</name>
    <dbReference type="NCBI Taxonomy" id="820"/>
    <lineage>
        <taxon>Bacteria</taxon>
        <taxon>Pseudomonadati</taxon>
        <taxon>Bacteroidota</taxon>
        <taxon>Bacteroidia</taxon>
        <taxon>Bacteroidales</taxon>
        <taxon>Bacteroidaceae</taxon>
        <taxon>Bacteroides</taxon>
    </lineage>
</organism>
<proteinExistence type="predicted"/>
<dbReference type="AlphaFoldDB" id="A0A3E4PNV1"/>
<dbReference type="InterPro" id="IPR007235">
    <property type="entry name" value="Glyco_trans_28_C"/>
</dbReference>
<dbReference type="RefSeq" id="WP_117704059.1">
    <property type="nucleotide sequence ID" value="NZ_CAXTGQ010000015.1"/>
</dbReference>
<gene>
    <name evidence="2" type="ORF">DXC91_17475</name>
</gene>
<dbReference type="EMBL" id="QSRB01000018">
    <property type="protein sequence ID" value="RGK81726.1"/>
    <property type="molecule type" value="Genomic_DNA"/>
</dbReference>
<keyword evidence="2" id="KW-0808">Transferase</keyword>
<dbReference type="GO" id="GO:0016758">
    <property type="term" value="F:hexosyltransferase activity"/>
    <property type="evidence" value="ECO:0007669"/>
    <property type="project" value="InterPro"/>
</dbReference>
<dbReference type="SUPFAM" id="SSF53756">
    <property type="entry name" value="UDP-Glycosyltransferase/glycogen phosphorylase"/>
    <property type="match status" value="1"/>
</dbReference>
<dbReference type="Pfam" id="PF04101">
    <property type="entry name" value="Glyco_tran_28_C"/>
    <property type="match status" value="1"/>
</dbReference>
<protein>
    <submittedName>
        <fullName evidence="2">Glycosyl transferase family 28</fullName>
    </submittedName>
</protein>
<dbReference type="Gene3D" id="3.40.50.2000">
    <property type="entry name" value="Glycogen Phosphorylase B"/>
    <property type="match status" value="1"/>
</dbReference>
<name>A0A3E4PNV1_BACUN</name>
<dbReference type="Proteomes" id="UP000260874">
    <property type="component" value="Unassembled WGS sequence"/>
</dbReference>